<dbReference type="AlphaFoldDB" id="A0AAD8H864"/>
<dbReference type="Proteomes" id="UP001237642">
    <property type="component" value="Unassembled WGS sequence"/>
</dbReference>
<gene>
    <name evidence="1" type="ORF">POM88_046763</name>
</gene>
<dbReference type="SUPFAM" id="SSF81606">
    <property type="entry name" value="PP2C-like"/>
    <property type="match status" value="1"/>
</dbReference>
<dbReference type="InterPro" id="IPR036457">
    <property type="entry name" value="PPM-type-like_dom_sf"/>
</dbReference>
<organism evidence="1 2">
    <name type="scientific">Heracleum sosnowskyi</name>
    <dbReference type="NCBI Taxonomy" id="360622"/>
    <lineage>
        <taxon>Eukaryota</taxon>
        <taxon>Viridiplantae</taxon>
        <taxon>Streptophyta</taxon>
        <taxon>Embryophyta</taxon>
        <taxon>Tracheophyta</taxon>
        <taxon>Spermatophyta</taxon>
        <taxon>Magnoliopsida</taxon>
        <taxon>eudicotyledons</taxon>
        <taxon>Gunneridae</taxon>
        <taxon>Pentapetalae</taxon>
        <taxon>asterids</taxon>
        <taxon>campanulids</taxon>
        <taxon>Apiales</taxon>
        <taxon>Apiaceae</taxon>
        <taxon>Apioideae</taxon>
        <taxon>apioid superclade</taxon>
        <taxon>Tordylieae</taxon>
        <taxon>Tordyliinae</taxon>
        <taxon>Heracleum</taxon>
    </lineage>
</organism>
<protein>
    <submittedName>
        <fullName evidence="1">Uncharacterized protein</fullName>
    </submittedName>
</protein>
<accession>A0AAD8H864</accession>
<reference evidence="1" key="1">
    <citation type="submission" date="2023-02" db="EMBL/GenBank/DDBJ databases">
        <title>Genome of toxic invasive species Heracleum sosnowskyi carries increased number of genes despite the absence of recent whole-genome duplications.</title>
        <authorList>
            <person name="Schelkunov M."/>
            <person name="Shtratnikova V."/>
            <person name="Makarenko M."/>
            <person name="Klepikova A."/>
            <person name="Omelchenko D."/>
            <person name="Novikova G."/>
            <person name="Obukhova E."/>
            <person name="Bogdanov V."/>
            <person name="Penin A."/>
            <person name="Logacheva M."/>
        </authorList>
    </citation>
    <scope>NUCLEOTIDE SEQUENCE</scope>
    <source>
        <strain evidence="1">Hsosn_3</strain>
        <tissue evidence="1">Leaf</tissue>
    </source>
</reference>
<sequence length="272" mass="29454">MEEMASAVALPFRLGNLMRDNTTTRTHMDITKLKLMTDNTSLLADSVAKSPDEYTSSKSEDIICDDSEMNSNCVGASMPGESSVGPTVSDLMAGKENDLISNDAVIQESEEDDFLSVEGDQILDSSFSFLAVSDSSSILAFEALSEMGRPSSVVADKNVGSTEIITKSIGFIDSNVTANVKDSLAVTLGIEDNLANGPDYKPIAVVQLPLSKDPLGLAHKVFLRSTMYHFGDSHLYVDGDQKWRMHSQLYPAHFFGVYDGHGGSQVANYCRE</sequence>
<proteinExistence type="predicted"/>
<name>A0AAD8H864_9APIA</name>
<evidence type="ECO:0000313" key="2">
    <source>
        <dbReference type="Proteomes" id="UP001237642"/>
    </source>
</evidence>
<keyword evidence="2" id="KW-1185">Reference proteome</keyword>
<evidence type="ECO:0000313" key="1">
    <source>
        <dbReference type="EMBL" id="KAK1362289.1"/>
    </source>
</evidence>
<dbReference type="Gene3D" id="3.60.40.10">
    <property type="entry name" value="PPM-type phosphatase domain"/>
    <property type="match status" value="1"/>
</dbReference>
<comment type="caution">
    <text evidence="1">The sequence shown here is derived from an EMBL/GenBank/DDBJ whole genome shotgun (WGS) entry which is preliminary data.</text>
</comment>
<dbReference type="InterPro" id="IPR000222">
    <property type="entry name" value="PP2C_BS"/>
</dbReference>
<dbReference type="EMBL" id="JAUIZM010000010">
    <property type="protein sequence ID" value="KAK1362289.1"/>
    <property type="molecule type" value="Genomic_DNA"/>
</dbReference>
<dbReference type="GO" id="GO:0043169">
    <property type="term" value="F:cation binding"/>
    <property type="evidence" value="ECO:0007669"/>
    <property type="project" value="InterPro"/>
</dbReference>
<dbReference type="PROSITE" id="PS01032">
    <property type="entry name" value="PPM_1"/>
    <property type="match status" value="1"/>
</dbReference>
<reference evidence="1" key="2">
    <citation type="submission" date="2023-05" db="EMBL/GenBank/DDBJ databases">
        <authorList>
            <person name="Schelkunov M.I."/>
        </authorList>
    </citation>
    <scope>NUCLEOTIDE SEQUENCE</scope>
    <source>
        <strain evidence="1">Hsosn_3</strain>
        <tissue evidence="1">Leaf</tissue>
    </source>
</reference>